<dbReference type="InterPro" id="IPR018865">
    <property type="entry name" value="STK19-like"/>
</dbReference>
<dbReference type="EMBL" id="JALJOT010000018">
    <property type="protein sequence ID" value="KAK9901362.1"/>
    <property type="molecule type" value="Genomic_DNA"/>
</dbReference>
<reference evidence="2 3" key="1">
    <citation type="journal article" date="2024" name="Nat. Commun.">
        <title>Phylogenomics reveals the evolutionary origins of lichenization in chlorophyte algae.</title>
        <authorList>
            <person name="Puginier C."/>
            <person name="Libourel C."/>
            <person name="Otte J."/>
            <person name="Skaloud P."/>
            <person name="Haon M."/>
            <person name="Grisel S."/>
            <person name="Petersen M."/>
            <person name="Berrin J.G."/>
            <person name="Delaux P.M."/>
            <person name="Dal Grande F."/>
            <person name="Keller J."/>
        </authorList>
    </citation>
    <scope>NUCLEOTIDE SEQUENCE [LARGE SCALE GENOMIC DNA]</scope>
    <source>
        <strain evidence="2 3">SAG 216-7</strain>
    </source>
</reference>
<gene>
    <name evidence="2" type="ORF">WJX75_008606</name>
</gene>
<name>A0ABR2YB59_9CHLO</name>
<proteinExistence type="inferred from homology"/>
<dbReference type="Pfam" id="PF10494">
    <property type="entry name" value="Stk19"/>
    <property type="match status" value="1"/>
</dbReference>
<evidence type="ECO:0000313" key="2">
    <source>
        <dbReference type="EMBL" id="KAK9901362.1"/>
    </source>
</evidence>
<comment type="caution">
    <text evidence="2">The sequence shown here is derived from an EMBL/GenBank/DDBJ whole genome shotgun (WGS) entry which is preliminary data.</text>
</comment>
<evidence type="ECO:0000256" key="1">
    <source>
        <dbReference type="ARBA" id="ARBA00093458"/>
    </source>
</evidence>
<dbReference type="PANTHER" id="PTHR15243:SF0">
    <property type="entry name" value="SERINE_THREONINE-PROTEIN KINASE 19"/>
    <property type="match status" value="1"/>
</dbReference>
<dbReference type="Proteomes" id="UP001491310">
    <property type="component" value="Unassembled WGS sequence"/>
</dbReference>
<protein>
    <submittedName>
        <fullName evidence="2">Uncharacterized protein</fullName>
    </submittedName>
</protein>
<keyword evidence="3" id="KW-1185">Reference proteome</keyword>
<evidence type="ECO:0000313" key="3">
    <source>
        <dbReference type="Proteomes" id="UP001491310"/>
    </source>
</evidence>
<comment type="similarity">
    <text evidence="1">Belongs to the STK19 family.</text>
</comment>
<accession>A0ABR2YB59</accession>
<sequence length="239" mass="27577">MARDTKRRRLIRIYDDDVQSASEPAQEGVEIYSIVRDRTVVDRQLDELRLQNKLRMFKLLTLQDGYAYLPIEDYRALIDRLVLAQQEKGTAEDRLAVFQWYTQRLLPTCTGIDISHADLMWHLSRDDRGNESRERVAEAHISLLLHVGLLTRHSVPDRFLFAVPNAGPVVKGIIAGRKELLGMLTRRRHPEMFMKELEKKKLHSSPLGVRWHVRDLLGSGTLLQTQTTVGPLLRVVKKP</sequence>
<organism evidence="2 3">
    <name type="scientific">Coccomyxa subellipsoidea</name>
    <dbReference type="NCBI Taxonomy" id="248742"/>
    <lineage>
        <taxon>Eukaryota</taxon>
        <taxon>Viridiplantae</taxon>
        <taxon>Chlorophyta</taxon>
        <taxon>core chlorophytes</taxon>
        <taxon>Trebouxiophyceae</taxon>
        <taxon>Trebouxiophyceae incertae sedis</taxon>
        <taxon>Coccomyxaceae</taxon>
        <taxon>Coccomyxa</taxon>
    </lineage>
</organism>
<dbReference type="PANTHER" id="PTHR15243">
    <property type="entry name" value="SERINE/THREONINE-PROTEIN KINASE 19"/>
    <property type="match status" value="1"/>
</dbReference>